<accession>A0A1W5CTV4</accession>
<dbReference type="Proteomes" id="UP000192927">
    <property type="component" value="Unassembled WGS sequence"/>
</dbReference>
<proteinExistence type="predicted"/>
<keyword evidence="2" id="KW-1185">Reference proteome</keyword>
<dbReference type="EMBL" id="FWEW01000256">
    <property type="protein sequence ID" value="SLM34210.1"/>
    <property type="molecule type" value="Genomic_DNA"/>
</dbReference>
<dbReference type="AlphaFoldDB" id="A0A1W5CTV4"/>
<sequence length="248" mass="27678">MAVENQASVPAKAHLAVSLTTSSPTISLSDSPSSPPFHLIVTTRITSSTNPGSAITLCTDGSVLDNGQHERQDGLFWGAFLPLQSTTQPSRCIPLAYPGSPNYGSTPDASPNLRERPWMRFETVPPMGQGALRIEHELSLDRMFQNSRLLKAADVRPGEKFRVQMDPKRLFWAGWWTFGALNDGELGGKRFAKWERPDEDGSIGNLMPGEQRPDFKRMEKEGWVFSERFDDLEVTDDTEHSVIVEFIE</sequence>
<evidence type="ECO:0000313" key="1">
    <source>
        <dbReference type="EMBL" id="SLM34210.1"/>
    </source>
</evidence>
<protein>
    <submittedName>
        <fullName evidence="1">Uncharacterized protein</fullName>
    </submittedName>
</protein>
<organism evidence="1 2">
    <name type="scientific">Lasallia pustulata</name>
    <dbReference type="NCBI Taxonomy" id="136370"/>
    <lineage>
        <taxon>Eukaryota</taxon>
        <taxon>Fungi</taxon>
        <taxon>Dikarya</taxon>
        <taxon>Ascomycota</taxon>
        <taxon>Pezizomycotina</taxon>
        <taxon>Lecanoromycetes</taxon>
        <taxon>OSLEUM clade</taxon>
        <taxon>Umbilicariomycetidae</taxon>
        <taxon>Umbilicariales</taxon>
        <taxon>Umbilicariaceae</taxon>
        <taxon>Lasallia</taxon>
    </lineage>
</organism>
<name>A0A1W5CTV4_9LECA</name>
<reference evidence="2" key="1">
    <citation type="submission" date="2017-03" db="EMBL/GenBank/DDBJ databases">
        <authorList>
            <person name="Sharma R."/>
            <person name="Thines M."/>
        </authorList>
    </citation>
    <scope>NUCLEOTIDE SEQUENCE [LARGE SCALE GENOMIC DNA]</scope>
</reference>
<evidence type="ECO:0000313" key="2">
    <source>
        <dbReference type="Proteomes" id="UP000192927"/>
    </source>
</evidence>